<dbReference type="PANTHER" id="PTHR24410:SF23">
    <property type="entry name" value="BTB DOMAIN-CONTAINING PROTEIN-RELATED"/>
    <property type="match status" value="1"/>
</dbReference>
<reference evidence="3 4" key="1">
    <citation type="submission" date="2014-02" db="EMBL/GenBank/DDBJ databases">
        <title>Single nucleus genome sequencing reveals high similarity among nuclei of an endomycorrhizal fungus.</title>
        <authorList>
            <person name="Lin K."/>
            <person name="Geurts R."/>
            <person name="Zhang Z."/>
            <person name="Limpens E."/>
            <person name="Saunders D.G."/>
            <person name="Mu D."/>
            <person name="Pang E."/>
            <person name="Cao H."/>
            <person name="Cha H."/>
            <person name="Lin T."/>
            <person name="Zhou Q."/>
            <person name="Shang Y."/>
            <person name="Li Y."/>
            <person name="Ivanov S."/>
            <person name="Sharma T."/>
            <person name="Velzen R.V."/>
            <person name="Ruijter N.D."/>
            <person name="Aanen D.K."/>
            <person name="Win J."/>
            <person name="Kamoun S."/>
            <person name="Bisseling T."/>
            <person name="Huang S."/>
        </authorList>
    </citation>
    <scope>NUCLEOTIDE SEQUENCE [LARGE SCALE GENOMIC DNA]</scope>
    <source>
        <strain evidence="4">DAOM197198w</strain>
    </source>
</reference>
<dbReference type="SUPFAM" id="SSF54695">
    <property type="entry name" value="POZ domain"/>
    <property type="match status" value="1"/>
</dbReference>
<evidence type="ECO:0000313" key="4">
    <source>
        <dbReference type="Proteomes" id="UP000022910"/>
    </source>
</evidence>
<feature type="domain" description="TLDc" evidence="2">
    <location>
        <begin position="296"/>
        <end position="469"/>
    </location>
</feature>
<comment type="caution">
    <text evidence="3">The sequence shown here is derived from an EMBL/GenBank/DDBJ whole genome shotgun (WGS) entry which is preliminary data.</text>
</comment>
<dbReference type="HOGENOM" id="CLU_021542_0_1_1"/>
<accession>A0A015MJI1</accession>
<evidence type="ECO:0000259" key="2">
    <source>
        <dbReference type="PROSITE" id="PS51886"/>
    </source>
</evidence>
<dbReference type="AlphaFoldDB" id="A0A015MJI1"/>
<dbReference type="InterPro" id="IPR000210">
    <property type="entry name" value="BTB/POZ_dom"/>
</dbReference>
<sequence length="471" mass="54642">MTSIFHSGLLKDISSLLNDADDFNVIIKVGDYEYVKEFRAHSVILRARCPYFKNELSDEKSTKKNNMITFNIPNITPTVFEMVLKYIYTGELDLTNHLGENILGLLVASYELFLEELFIHVQEYLIEEQAPWVQKNFVQVLHTVFKLKDCEKIQDYCLGSICADPQPFITSKKFPSLDKDILYGLLKRDDFPVEESIIWDCLIKWGIKQTPGLGNVNGDRTKWSNSNYHALKKTLNPFIPLIRFAEFSPAEYFDKIRPYKTVIPNNIYDEIEEYYFKSVQPKTINLTPRKKIIESNLIKPKLANIITSWIERKDEKDLSVKYKFDLLYRSSRDGLNINTFRTKCNGQGRCLVLVKHPNSAKIYGGYNPLDFVNANGQNYSTTESFIFSFENSEDIQYMKISRVQGSYASYAIYEQNTQGFNFGNTLYLHSNLNIYFRNQGYYDNNINNVLDPYPSGTFVPAEIEVFKMKAS</sequence>
<feature type="domain" description="BTB" evidence="1">
    <location>
        <begin position="23"/>
        <end position="96"/>
    </location>
</feature>
<dbReference type="OrthoDB" id="1893551at2759"/>
<dbReference type="PANTHER" id="PTHR24410">
    <property type="entry name" value="HL07962P-RELATED"/>
    <property type="match status" value="1"/>
</dbReference>
<dbReference type="InterPro" id="IPR051481">
    <property type="entry name" value="BTB-POZ/Galectin-3-binding"/>
</dbReference>
<dbReference type="SMART" id="SM00225">
    <property type="entry name" value="BTB"/>
    <property type="match status" value="1"/>
</dbReference>
<organism evidence="3 4">
    <name type="scientific">Rhizophagus irregularis (strain DAOM 197198w)</name>
    <name type="common">Glomus intraradices</name>
    <dbReference type="NCBI Taxonomy" id="1432141"/>
    <lineage>
        <taxon>Eukaryota</taxon>
        <taxon>Fungi</taxon>
        <taxon>Fungi incertae sedis</taxon>
        <taxon>Mucoromycota</taxon>
        <taxon>Glomeromycotina</taxon>
        <taxon>Glomeromycetes</taxon>
        <taxon>Glomerales</taxon>
        <taxon>Glomeraceae</taxon>
        <taxon>Rhizophagus</taxon>
    </lineage>
</organism>
<dbReference type="Proteomes" id="UP000022910">
    <property type="component" value="Unassembled WGS sequence"/>
</dbReference>
<dbReference type="CDD" id="cd18186">
    <property type="entry name" value="BTB_POZ_ZBTB_KLHL-like"/>
    <property type="match status" value="1"/>
</dbReference>
<dbReference type="EMBL" id="JEMT01018076">
    <property type="protein sequence ID" value="EXX67028.1"/>
    <property type="molecule type" value="Genomic_DNA"/>
</dbReference>
<name>A0A015MJI1_RHIIW</name>
<dbReference type="SMR" id="A0A015MJI1"/>
<evidence type="ECO:0008006" key="5">
    <source>
        <dbReference type="Google" id="ProtNLM"/>
    </source>
</evidence>
<dbReference type="InterPro" id="IPR006571">
    <property type="entry name" value="TLDc_dom"/>
</dbReference>
<dbReference type="Gene3D" id="3.30.710.10">
    <property type="entry name" value="Potassium Channel Kv1.1, Chain A"/>
    <property type="match status" value="1"/>
</dbReference>
<dbReference type="PROSITE" id="PS50097">
    <property type="entry name" value="BTB"/>
    <property type="match status" value="1"/>
</dbReference>
<dbReference type="InterPro" id="IPR011333">
    <property type="entry name" value="SKP1/BTB/POZ_sf"/>
</dbReference>
<dbReference type="PROSITE" id="PS51886">
    <property type="entry name" value="TLDC"/>
    <property type="match status" value="1"/>
</dbReference>
<proteinExistence type="predicted"/>
<protein>
    <recommendedName>
        <fullName evidence="5">Kelch-like protein 17</fullName>
    </recommendedName>
</protein>
<gene>
    <name evidence="3" type="ORF">RirG_118140</name>
</gene>
<keyword evidence="4" id="KW-1185">Reference proteome</keyword>
<evidence type="ECO:0000313" key="3">
    <source>
        <dbReference type="EMBL" id="EXX67028.1"/>
    </source>
</evidence>
<evidence type="ECO:0000259" key="1">
    <source>
        <dbReference type="PROSITE" id="PS50097"/>
    </source>
</evidence>
<dbReference type="Pfam" id="PF00651">
    <property type="entry name" value="BTB"/>
    <property type="match status" value="1"/>
</dbReference>
<dbReference type="Pfam" id="PF07534">
    <property type="entry name" value="TLD"/>
    <property type="match status" value="1"/>
</dbReference>
<dbReference type="SMART" id="SM00584">
    <property type="entry name" value="TLDc"/>
    <property type="match status" value="1"/>
</dbReference>